<gene>
    <name evidence="1" type="ORF">SLS62_001009</name>
</gene>
<organism evidence="1 2">
    <name type="scientific">Diatrype stigma</name>
    <dbReference type="NCBI Taxonomy" id="117547"/>
    <lineage>
        <taxon>Eukaryota</taxon>
        <taxon>Fungi</taxon>
        <taxon>Dikarya</taxon>
        <taxon>Ascomycota</taxon>
        <taxon>Pezizomycotina</taxon>
        <taxon>Sordariomycetes</taxon>
        <taxon>Xylariomycetidae</taxon>
        <taxon>Xylariales</taxon>
        <taxon>Diatrypaceae</taxon>
        <taxon>Diatrype</taxon>
    </lineage>
</organism>
<protein>
    <submittedName>
        <fullName evidence="1">Uncharacterized protein</fullName>
    </submittedName>
</protein>
<name>A0AAN9YS74_9PEZI</name>
<comment type="caution">
    <text evidence="1">The sequence shown here is derived from an EMBL/GenBank/DDBJ whole genome shotgun (WGS) entry which is preliminary data.</text>
</comment>
<keyword evidence="2" id="KW-1185">Reference proteome</keyword>
<reference evidence="1 2" key="1">
    <citation type="submission" date="2024-02" db="EMBL/GenBank/DDBJ databases">
        <title>De novo assembly and annotation of 12 fungi associated with fruit tree decline syndrome in Ontario, Canada.</title>
        <authorList>
            <person name="Sulman M."/>
            <person name="Ellouze W."/>
            <person name="Ilyukhin E."/>
        </authorList>
    </citation>
    <scope>NUCLEOTIDE SEQUENCE [LARGE SCALE GENOMIC DNA]</scope>
    <source>
        <strain evidence="1 2">M11/M66-122</strain>
    </source>
</reference>
<evidence type="ECO:0000313" key="1">
    <source>
        <dbReference type="EMBL" id="KAK7756993.1"/>
    </source>
</evidence>
<dbReference type="AlphaFoldDB" id="A0AAN9YS74"/>
<dbReference type="Proteomes" id="UP001320420">
    <property type="component" value="Unassembled WGS sequence"/>
</dbReference>
<proteinExistence type="predicted"/>
<accession>A0AAN9YS74</accession>
<dbReference type="EMBL" id="JAKJXP020000004">
    <property type="protein sequence ID" value="KAK7756993.1"/>
    <property type="molecule type" value="Genomic_DNA"/>
</dbReference>
<sequence>MEGRCFESHDPQWIPRIRIARKQIADDEGDDNGNGTGSSQTLVDQANFDLVFWTESPFPTAFPIEVETCHDAAMAALHYLDQLDAHWGRQLRTVNKTERDGIFAGMRWQFPLVLSAWDTKCCALISDPDPTMLRLADHPGGHGVIAEKTYFRGAIKMDDKLLAELGFQQRWARARAEGDPERVKFSANLLVLQAAIFYIFTFQLADLFATYDHWGLDYTLPRFRQEGGVLQALIFQGSLQLWRNSKGEYKLVVEESNGKLVVLDDNMVCRPLFVGQMIGTDDTADRFGRFMRNGSTASTDLHDAPLTDRIMTLYHRTEHMRRGDAEWYWRGAWNRCKDHVPPVPFCVYKTTNDTRTPADNPEA</sequence>
<evidence type="ECO:0000313" key="2">
    <source>
        <dbReference type="Proteomes" id="UP001320420"/>
    </source>
</evidence>